<dbReference type="NCBIfam" id="TIGR01068">
    <property type="entry name" value="thioredoxin"/>
    <property type="match status" value="1"/>
</dbReference>
<keyword evidence="2" id="KW-0249">Electron transport</keyword>
<feature type="domain" description="Thioredoxin" evidence="8">
    <location>
        <begin position="1"/>
        <end position="104"/>
    </location>
</feature>
<dbReference type="GO" id="GO:0015035">
    <property type="term" value="F:protein-disulfide reductase activity"/>
    <property type="evidence" value="ECO:0007669"/>
    <property type="project" value="InterPro"/>
</dbReference>
<dbReference type="Proteomes" id="UP000297703">
    <property type="component" value="Unassembled WGS sequence"/>
</dbReference>
<dbReference type="InterPro" id="IPR005746">
    <property type="entry name" value="Thioredoxin"/>
</dbReference>
<dbReference type="PIRSF" id="PIRSF000077">
    <property type="entry name" value="Thioredoxin"/>
    <property type="match status" value="1"/>
</dbReference>
<keyword evidence="1" id="KW-0813">Transport</keyword>
<dbReference type="InterPro" id="IPR013766">
    <property type="entry name" value="Thioredoxin_domain"/>
</dbReference>
<dbReference type="PROSITE" id="PS00194">
    <property type="entry name" value="THIOREDOXIN_1"/>
    <property type="match status" value="1"/>
</dbReference>
<evidence type="ECO:0000256" key="1">
    <source>
        <dbReference type="ARBA" id="ARBA00022448"/>
    </source>
</evidence>
<name>A0A4D9DH47_9SAUR</name>
<dbReference type="CDD" id="cd02947">
    <property type="entry name" value="TRX_family"/>
    <property type="match status" value="1"/>
</dbReference>
<dbReference type="FunFam" id="3.40.30.10:FF:000001">
    <property type="entry name" value="Thioredoxin"/>
    <property type="match status" value="1"/>
</dbReference>
<dbReference type="InterPro" id="IPR017937">
    <property type="entry name" value="Thioredoxin_CS"/>
</dbReference>
<sequence>MKEVTDASWSADVLEHDKPVVVDFWAPWCGPCKALTPVLESLADEMTDVTFVKMNIQDETKIAGDLGIVSIPTINVYRGGELVKSIKGPMPKPRLQEAISGALA</sequence>
<protein>
    <recommendedName>
        <fullName evidence="5">Thioredoxin</fullName>
    </recommendedName>
</protein>
<gene>
    <name evidence="9" type="ORF">DR999_PMT22935</name>
</gene>
<keyword evidence="3 7" id="KW-1015">Disulfide bond</keyword>
<dbReference type="PROSITE" id="PS51352">
    <property type="entry name" value="THIOREDOXIN_2"/>
    <property type="match status" value="1"/>
</dbReference>
<dbReference type="Pfam" id="PF00085">
    <property type="entry name" value="Thioredoxin"/>
    <property type="match status" value="1"/>
</dbReference>
<dbReference type="EMBL" id="QXTE01005681">
    <property type="protein sequence ID" value="TFJ95487.1"/>
    <property type="molecule type" value="Genomic_DNA"/>
</dbReference>
<evidence type="ECO:0000256" key="6">
    <source>
        <dbReference type="PIRSR" id="PIRSR000077-1"/>
    </source>
</evidence>
<comment type="similarity">
    <text evidence="5">Belongs to the thioredoxin family.</text>
</comment>
<evidence type="ECO:0000256" key="4">
    <source>
        <dbReference type="ARBA" id="ARBA00023284"/>
    </source>
</evidence>
<evidence type="ECO:0000313" key="9">
    <source>
        <dbReference type="EMBL" id="TFJ95487.1"/>
    </source>
</evidence>
<dbReference type="InterPro" id="IPR036249">
    <property type="entry name" value="Thioredoxin-like_sf"/>
</dbReference>
<feature type="disulfide bond" description="Redox-active" evidence="7">
    <location>
        <begin position="29"/>
        <end position="32"/>
    </location>
</feature>
<feature type="active site" description="Nucleophile" evidence="6">
    <location>
        <position position="29"/>
    </location>
</feature>
<dbReference type="AlphaFoldDB" id="A0A4D9DH47"/>
<evidence type="ECO:0000256" key="7">
    <source>
        <dbReference type="PIRSR" id="PIRSR000077-4"/>
    </source>
</evidence>
<reference evidence="9 10" key="1">
    <citation type="submission" date="2019-04" db="EMBL/GenBank/DDBJ databases">
        <title>Draft genome of the big-headed turtle Platysternon megacephalum.</title>
        <authorList>
            <person name="Gong S."/>
        </authorList>
    </citation>
    <scope>NUCLEOTIDE SEQUENCE [LARGE SCALE GENOMIC DNA]</scope>
    <source>
        <strain evidence="9">DO16091913</strain>
        <tissue evidence="9">Muscle</tissue>
    </source>
</reference>
<keyword evidence="10" id="KW-1185">Reference proteome</keyword>
<evidence type="ECO:0000256" key="2">
    <source>
        <dbReference type="ARBA" id="ARBA00022982"/>
    </source>
</evidence>
<keyword evidence="4 7" id="KW-0676">Redox-active center</keyword>
<dbReference type="STRING" id="55544.A0A4D9DH47"/>
<dbReference type="SUPFAM" id="SSF52833">
    <property type="entry name" value="Thioredoxin-like"/>
    <property type="match status" value="1"/>
</dbReference>
<evidence type="ECO:0000313" key="10">
    <source>
        <dbReference type="Proteomes" id="UP000297703"/>
    </source>
</evidence>
<reference evidence="9 10" key="2">
    <citation type="submission" date="2019-04" db="EMBL/GenBank/DDBJ databases">
        <title>The genome sequence of big-headed turtle.</title>
        <authorList>
            <person name="Gong S."/>
        </authorList>
    </citation>
    <scope>NUCLEOTIDE SEQUENCE [LARGE SCALE GENOMIC DNA]</scope>
    <source>
        <strain evidence="9">DO16091913</strain>
        <tissue evidence="9">Muscle</tissue>
    </source>
</reference>
<organism evidence="9 10">
    <name type="scientific">Platysternon megacephalum</name>
    <name type="common">big-headed turtle</name>
    <dbReference type="NCBI Taxonomy" id="55544"/>
    <lineage>
        <taxon>Eukaryota</taxon>
        <taxon>Metazoa</taxon>
        <taxon>Chordata</taxon>
        <taxon>Craniata</taxon>
        <taxon>Vertebrata</taxon>
        <taxon>Euteleostomi</taxon>
        <taxon>Archelosauria</taxon>
        <taxon>Testudinata</taxon>
        <taxon>Testudines</taxon>
        <taxon>Cryptodira</taxon>
        <taxon>Durocryptodira</taxon>
        <taxon>Testudinoidea</taxon>
        <taxon>Platysternidae</taxon>
        <taxon>Platysternon</taxon>
    </lineage>
</organism>
<accession>A0A4D9DH47</accession>
<dbReference type="GO" id="GO:0045454">
    <property type="term" value="P:cell redox homeostasis"/>
    <property type="evidence" value="ECO:0007669"/>
    <property type="project" value="TreeGrafter"/>
</dbReference>
<dbReference type="OrthoDB" id="2121326at2759"/>
<dbReference type="Gene3D" id="3.40.30.10">
    <property type="entry name" value="Glutaredoxin"/>
    <property type="match status" value="1"/>
</dbReference>
<comment type="caution">
    <text evidence="9">The sequence shown here is derived from an EMBL/GenBank/DDBJ whole genome shotgun (WGS) entry which is preliminary data.</text>
</comment>
<feature type="site" description="Deprotonates C-terminal active site Cys" evidence="6">
    <location>
        <position position="23"/>
    </location>
</feature>
<dbReference type="PANTHER" id="PTHR45663:SF11">
    <property type="entry name" value="GEO12009P1"/>
    <property type="match status" value="1"/>
</dbReference>
<feature type="site" description="Contributes to redox potential value" evidence="6">
    <location>
        <position position="30"/>
    </location>
</feature>
<dbReference type="PRINTS" id="PR00421">
    <property type="entry name" value="THIOREDOXIN"/>
</dbReference>
<dbReference type="PANTHER" id="PTHR45663">
    <property type="entry name" value="GEO12009P1"/>
    <property type="match status" value="1"/>
</dbReference>
<dbReference type="GO" id="GO:0005829">
    <property type="term" value="C:cytosol"/>
    <property type="evidence" value="ECO:0007669"/>
    <property type="project" value="TreeGrafter"/>
</dbReference>
<evidence type="ECO:0000256" key="5">
    <source>
        <dbReference type="PIRNR" id="PIRNR000077"/>
    </source>
</evidence>
<proteinExistence type="inferred from homology"/>
<feature type="active site" description="Nucleophile" evidence="6">
    <location>
        <position position="32"/>
    </location>
</feature>
<feature type="site" description="Contributes to redox potential value" evidence="6">
    <location>
        <position position="31"/>
    </location>
</feature>
<evidence type="ECO:0000256" key="3">
    <source>
        <dbReference type="ARBA" id="ARBA00023157"/>
    </source>
</evidence>
<evidence type="ECO:0000259" key="8">
    <source>
        <dbReference type="PROSITE" id="PS51352"/>
    </source>
</evidence>